<organism evidence="2 3">
    <name type="scientific">Candida theae</name>
    <dbReference type="NCBI Taxonomy" id="1198502"/>
    <lineage>
        <taxon>Eukaryota</taxon>
        <taxon>Fungi</taxon>
        <taxon>Dikarya</taxon>
        <taxon>Ascomycota</taxon>
        <taxon>Saccharomycotina</taxon>
        <taxon>Pichiomycetes</taxon>
        <taxon>Debaryomycetaceae</taxon>
        <taxon>Candida/Lodderomyces clade</taxon>
        <taxon>Candida</taxon>
    </lineage>
</organism>
<dbReference type="EMBL" id="JAIHNG010000014">
    <property type="protein sequence ID" value="KAI5968339.1"/>
    <property type="molecule type" value="Genomic_DNA"/>
</dbReference>
<dbReference type="Proteomes" id="UP001204833">
    <property type="component" value="Unassembled WGS sequence"/>
</dbReference>
<dbReference type="PROSITE" id="PS50181">
    <property type="entry name" value="FBOX"/>
    <property type="match status" value="1"/>
</dbReference>
<sequence length="435" mass="51080">FQLMLYLSKLPSRALMIIFNELNQHQVLELAPLHSRFAPIAKTRLYHQLYVYPSHPLDPKSGPTKGSDREFRYHKHFNTLKSNNYTIISMNTLEKYLNKMDKHQHIDRLEFVACHVILFECVLRHFQTIKYLEVTQKPFIGYKVYFGLYVDRFISRYLKISAINTIYIQSKECFRVFDNQSRVPKITIEMCDWSRGLEFVNELPCVTSLSIFLKAWSEIPKSKLKLQTLCIFKISKHSRPYNVDLNFNTIFLKQLFLQGECSPHFLFSSTDLQTTLPNLVLLGMYFEKYNESAVISTFSVFGHKSLRSLIIHTAKYNDSFANIICGFRRGFPLASINWWHTPLRGKDSSSEDLVQIYELMTVFSPSLQLDTIGLHFKPNDEVQFPEKEFEVTTEYDTKMVIKLIQYYSCQELSQIFNMTNPNPRDLPLEEIVGLW</sequence>
<protein>
    <recommendedName>
        <fullName evidence="1">F-box domain-containing protein</fullName>
    </recommendedName>
</protein>
<feature type="domain" description="F-box" evidence="1">
    <location>
        <begin position="4"/>
        <end position="49"/>
    </location>
</feature>
<evidence type="ECO:0000313" key="2">
    <source>
        <dbReference type="EMBL" id="KAI5968339.1"/>
    </source>
</evidence>
<feature type="non-terminal residue" evidence="2">
    <location>
        <position position="1"/>
    </location>
</feature>
<dbReference type="AlphaFoldDB" id="A0AAD5BJC8"/>
<dbReference type="GeneID" id="76148258"/>
<accession>A0AAD5BJC8</accession>
<dbReference type="InterPro" id="IPR001810">
    <property type="entry name" value="F-box_dom"/>
</dbReference>
<evidence type="ECO:0000259" key="1">
    <source>
        <dbReference type="PROSITE" id="PS50181"/>
    </source>
</evidence>
<reference evidence="2 3" key="1">
    <citation type="journal article" date="2022" name="DNA Res.">
        <title>Genome analysis of five recently described species of the CUG-Ser clade uncovers Candida theae as a new hybrid lineage with pathogenic potential in the Candida parapsilosis species complex.</title>
        <authorList>
            <person name="Mixao V."/>
            <person name="Del Olmo V."/>
            <person name="Hegedusova E."/>
            <person name="Saus E."/>
            <person name="Pryszcz L."/>
            <person name="Cillingova A."/>
            <person name="Nosek J."/>
            <person name="Gabaldon T."/>
        </authorList>
    </citation>
    <scope>NUCLEOTIDE SEQUENCE [LARGE SCALE GENOMIC DNA]</scope>
    <source>
        <strain evidence="2 3">CBS 12239</strain>
    </source>
</reference>
<gene>
    <name evidence="2" type="ORF">KGF57_000198</name>
</gene>
<comment type="caution">
    <text evidence="2">The sequence shown here is derived from an EMBL/GenBank/DDBJ whole genome shotgun (WGS) entry which is preliminary data.</text>
</comment>
<keyword evidence="3" id="KW-1185">Reference proteome</keyword>
<dbReference type="RefSeq" id="XP_051611261.1">
    <property type="nucleotide sequence ID" value="XM_051751240.1"/>
</dbReference>
<evidence type="ECO:0000313" key="3">
    <source>
        <dbReference type="Proteomes" id="UP001204833"/>
    </source>
</evidence>
<proteinExistence type="predicted"/>
<name>A0AAD5BJC8_9ASCO</name>